<evidence type="ECO:0000313" key="4">
    <source>
        <dbReference type="Proteomes" id="UP001309876"/>
    </source>
</evidence>
<feature type="compositionally biased region" description="Polar residues" evidence="1">
    <location>
        <begin position="358"/>
        <end position="369"/>
    </location>
</feature>
<feature type="domain" description="Extracellular mutant protein 11 C-terminal" evidence="2">
    <location>
        <begin position="422"/>
        <end position="555"/>
    </location>
</feature>
<dbReference type="PANTHER" id="PTHR28244:SF1">
    <property type="entry name" value="RNA POLYMERASE I-SPECIFIC TRANSCRIPTION INITIATION FACTOR RRN11"/>
    <property type="match status" value="1"/>
</dbReference>
<organism evidence="3 4">
    <name type="scientific">Lithohypha guttulata</name>
    <dbReference type="NCBI Taxonomy" id="1690604"/>
    <lineage>
        <taxon>Eukaryota</taxon>
        <taxon>Fungi</taxon>
        <taxon>Dikarya</taxon>
        <taxon>Ascomycota</taxon>
        <taxon>Pezizomycotina</taxon>
        <taxon>Eurotiomycetes</taxon>
        <taxon>Chaetothyriomycetidae</taxon>
        <taxon>Chaetothyriales</taxon>
        <taxon>Trichomeriaceae</taxon>
        <taxon>Lithohypha</taxon>
    </lineage>
</organism>
<sequence>MPMNKDLDAAVQETLPTTPAGFHHARQQSRQVRVSRDNGTDRPTTPGQSKDNRPHRQEHREWSRTNMPNIGKHSLEALGTERLDIQADHNPWKIPVVSSLQPRPENARAQNMTQSVNSSTLKQQKPNMGTKAQKLQQKPPVSAFDDTVSLDSGFIDDSINEDNRTVVFRREAFPPHTTKTGPDHYNSREHDLLSGRLDTQAANEFFGSQWQEELAEERDYQNRLRAQAERQHAVSPFVGKGPTRTAVDHDIQLETPSRAQSVPSVQGIKAPIPRRVDFVSSPEVFERSMDSPIVRSADIAREDSPSIVSSRPNSAQPVIQRVPMHHKPHPSQLATNPQVRQGHSPFHPASGRFHKMLQHSQKIPPQQKVSAPESDMQDSSEDDRLQGQSKQASSSTVLDTTDVFSELSRKRPHASSSADVLDYDPLQLKEKTLSDLQAEPFNTDPKDAAKEPARDTHGNEMTLSQILENLDKMAVPHQQETFRTQTDEQWAQTGQWFVDRFQTDLKELMQVRLQRRTIALAYESKIRQRQMEVEHFRAGVEKELQDLQTGGNGLLKDRRPPGGSRAGTPIRPVKS</sequence>
<reference evidence="3 4" key="1">
    <citation type="submission" date="2023-08" db="EMBL/GenBank/DDBJ databases">
        <title>Black Yeasts Isolated from many extreme environments.</title>
        <authorList>
            <person name="Coleine C."/>
            <person name="Stajich J.E."/>
            <person name="Selbmann L."/>
        </authorList>
    </citation>
    <scope>NUCLEOTIDE SEQUENCE [LARGE SCALE GENOMIC DNA]</scope>
    <source>
        <strain evidence="3 4">CCFEE 5910</strain>
    </source>
</reference>
<dbReference type="PANTHER" id="PTHR28244">
    <property type="entry name" value="RNA POLYMERASE I-SPECIFIC TRANSCRIPTION INITIATION FACTOR RRN11"/>
    <property type="match status" value="1"/>
</dbReference>
<dbReference type="GO" id="GO:0001164">
    <property type="term" value="F:RNA polymerase I core promoter sequence-specific DNA binding"/>
    <property type="evidence" value="ECO:0007669"/>
    <property type="project" value="TreeGrafter"/>
</dbReference>
<feature type="compositionally biased region" description="Basic and acidic residues" evidence="1">
    <location>
        <begin position="50"/>
        <end position="63"/>
    </location>
</feature>
<proteinExistence type="predicted"/>
<comment type="caution">
    <text evidence="3">The sequence shown here is derived from an EMBL/GenBank/DDBJ whole genome shotgun (WGS) entry which is preliminary data.</text>
</comment>
<feature type="compositionally biased region" description="Basic and acidic residues" evidence="1">
    <location>
        <begin position="444"/>
        <end position="456"/>
    </location>
</feature>
<protein>
    <recommendedName>
        <fullName evidence="2">Extracellular mutant protein 11 C-terminal domain-containing protein</fullName>
    </recommendedName>
</protein>
<dbReference type="AlphaFoldDB" id="A0AAN7Y4Q7"/>
<feature type="region of interest" description="Disordered" evidence="1">
    <location>
        <begin position="544"/>
        <end position="575"/>
    </location>
</feature>
<dbReference type="GO" id="GO:0070860">
    <property type="term" value="C:RNA polymerase I core factor complex"/>
    <property type="evidence" value="ECO:0007669"/>
    <property type="project" value="TreeGrafter"/>
</dbReference>
<evidence type="ECO:0000259" key="2">
    <source>
        <dbReference type="Pfam" id="PF15463"/>
    </source>
</evidence>
<feature type="region of interest" description="Disordered" evidence="1">
    <location>
        <begin position="1"/>
        <end position="71"/>
    </location>
</feature>
<feature type="region of interest" description="Disordered" evidence="1">
    <location>
        <begin position="326"/>
        <end position="400"/>
    </location>
</feature>
<dbReference type="EMBL" id="JAVRRJ010000008">
    <property type="protein sequence ID" value="KAK5082415.1"/>
    <property type="molecule type" value="Genomic_DNA"/>
</dbReference>
<dbReference type="GO" id="GO:0017025">
    <property type="term" value="F:TBP-class protein binding"/>
    <property type="evidence" value="ECO:0007669"/>
    <property type="project" value="TreeGrafter"/>
</dbReference>
<evidence type="ECO:0000256" key="1">
    <source>
        <dbReference type="SAM" id="MobiDB-lite"/>
    </source>
</evidence>
<accession>A0AAN7Y4Q7</accession>
<dbReference type="Pfam" id="PF15463">
    <property type="entry name" value="ECM11"/>
    <property type="match status" value="1"/>
</dbReference>
<feature type="compositionally biased region" description="Polar residues" evidence="1">
    <location>
        <begin position="332"/>
        <end position="341"/>
    </location>
</feature>
<dbReference type="InterPro" id="IPR053029">
    <property type="entry name" value="RNA_pol_I-specific_init_factor"/>
</dbReference>
<keyword evidence="4" id="KW-1185">Reference proteome</keyword>
<dbReference type="GO" id="GO:0042790">
    <property type="term" value="P:nucleolar large rRNA transcription by RNA polymerase I"/>
    <property type="evidence" value="ECO:0007669"/>
    <property type="project" value="TreeGrafter"/>
</dbReference>
<dbReference type="InterPro" id="IPR029178">
    <property type="entry name" value="Ecm11_C"/>
</dbReference>
<name>A0AAN7Y4Q7_9EURO</name>
<gene>
    <name evidence="3" type="ORF">LTR05_007562</name>
</gene>
<evidence type="ECO:0000313" key="3">
    <source>
        <dbReference type="EMBL" id="KAK5082415.1"/>
    </source>
</evidence>
<dbReference type="Proteomes" id="UP001309876">
    <property type="component" value="Unassembled WGS sequence"/>
</dbReference>
<feature type="region of interest" description="Disordered" evidence="1">
    <location>
        <begin position="433"/>
        <end position="456"/>
    </location>
</feature>
<feature type="compositionally biased region" description="Polar residues" evidence="1">
    <location>
        <begin position="386"/>
        <end position="400"/>
    </location>
</feature>